<keyword evidence="2" id="KW-1185">Reference proteome</keyword>
<dbReference type="Proteomes" id="UP001057402">
    <property type="component" value="Chromosome 4"/>
</dbReference>
<comment type="caution">
    <text evidence="1">The sequence shown here is derived from an EMBL/GenBank/DDBJ whole genome shotgun (WGS) entry which is preliminary data.</text>
</comment>
<gene>
    <name evidence="1" type="ORF">MLD38_010052</name>
</gene>
<name>A0ACB9QZ56_9MYRT</name>
<accession>A0ACB9QZ56</accession>
<organism evidence="1 2">
    <name type="scientific">Melastoma candidum</name>
    <dbReference type="NCBI Taxonomy" id="119954"/>
    <lineage>
        <taxon>Eukaryota</taxon>
        <taxon>Viridiplantae</taxon>
        <taxon>Streptophyta</taxon>
        <taxon>Embryophyta</taxon>
        <taxon>Tracheophyta</taxon>
        <taxon>Spermatophyta</taxon>
        <taxon>Magnoliopsida</taxon>
        <taxon>eudicotyledons</taxon>
        <taxon>Gunneridae</taxon>
        <taxon>Pentapetalae</taxon>
        <taxon>rosids</taxon>
        <taxon>malvids</taxon>
        <taxon>Myrtales</taxon>
        <taxon>Melastomataceae</taxon>
        <taxon>Melastomatoideae</taxon>
        <taxon>Melastomateae</taxon>
        <taxon>Melastoma</taxon>
    </lineage>
</organism>
<evidence type="ECO:0000313" key="1">
    <source>
        <dbReference type="EMBL" id="KAI4371735.1"/>
    </source>
</evidence>
<dbReference type="EMBL" id="CM042883">
    <property type="protein sequence ID" value="KAI4371735.1"/>
    <property type="molecule type" value="Genomic_DNA"/>
</dbReference>
<protein>
    <submittedName>
        <fullName evidence="1">Uncharacterized protein</fullName>
    </submittedName>
</protein>
<sequence length="920" mass="103179">MMILDDPRCVSRDEGRISLSEVYVMERKLWEAIGAEGPVGPEVRRLYQLVVSRYEAIVLGGGDRVELQEVEYSLWKLHYVHIEEFRKRLKKGPAAGSLNGGDGHAGEIELFLSEAAEYYKGLVSKMKELLENDGGGDMPRTRTRKFLCHRFLVCIGDLARYKELYQFAENRDCDWSVAAAYYVDAMRLWPEGGNPHNQLALLATYVGDDFLALYHCVRSLAVNEPFPDAWKNLAMLLDKCRSATQDSVSNQVSFDFSKPSEKLLLSPNHSSLEELHSAIVGRSLWQNFIRTISFFLIDFSLVDFKAAFAFMVKELELLMELDDVSLNNALESHQFMNPSRTGPFRAIQTVSVFIFVIQSLVSSPAQEPRDVNGMMNQNCPVEYAIAAMFIFVGRLVNRCLETAEKALCPLLPAVLVFSEWLATSNLDSKEISGGDEMSRAAKSYFFRSFVRLLNILNSQPREVKIDGCALWEDYELRGFSAAPTTQAYLDSSYDSEHETSYRSGHKCRVNRLIVSGIKIAKVSHEWFLYDEKCKEFRYAEKAAEGSESQRTSETASEQSAHGRSSFPEEEEVILFKPLARHNSAPASKLIMLEGRTTEDGGPTASPVERLRRTSTVLPTKGEGGNQSPSLILHDGDEEASSSWELPVSSGPPSLSAWVVDGKTSVFKKEKVDNGNRVQLPPIEETLANISIFRTPAADDSISVQSQESVITHYPCPPYSVAVPSAPLLPEDTVYGAPGNHFSAQPPRIIHPDRAAAASGFPPAPAPSLTGFVDVYPLSHPMTSSEWLRQFREINNLPQDYNNGPRRHGPSPFHDVSVPRHEPLLQQWGNALPINVPLGSDHLFFYTNNQPPPQPGFYLPAYGSNEHYRRERVSYVYPRASPYGYVPSKNDGVDQETLLRYLKQAEWCRLQKDPDFRGPTF</sequence>
<proteinExistence type="predicted"/>
<reference evidence="2" key="1">
    <citation type="journal article" date="2023" name="Front. Plant Sci.">
        <title>Chromosomal-level genome assembly of Melastoma candidum provides insights into trichome evolution.</title>
        <authorList>
            <person name="Zhong Y."/>
            <person name="Wu W."/>
            <person name="Sun C."/>
            <person name="Zou P."/>
            <person name="Liu Y."/>
            <person name="Dai S."/>
            <person name="Zhou R."/>
        </authorList>
    </citation>
    <scope>NUCLEOTIDE SEQUENCE [LARGE SCALE GENOMIC DNA]</scope>
</reference>
<evidence type="ECO:0000313" key="2">
    <source>
        <dbReference type="Proteomes" id="UP001057402"/>
    </source>
</evidence>